<dbReference type="InterPro" id="IPR010559">
    <property type="entry name" value="Sig_transdc_His_kin_internal"/>
</dbReference>
<dbReference type="PROSITE" id="PS50885">
    <property type="entry name" value="HAMP"/>
    <property type="match status" value="1"/>
</dbReference>
<dbReference type="Proteomes" id="UP000702964">
    <property type="component" value="Unassembled WGS sequence"/>
</dbReference>
<evidence type="ECO:0000313" key="14">
    <source>
        <dbReference type="EMBL" id="KAF4324986.1"/>
    </source>
</evidence>
<dbReference type="InterPro" id="IPR050640">
    <property type="entry name" value="Bact_2-comp_sensor_kinase"/>
</dbReference>
<keyword evidence="2" id="KW-1003">Cell membrane</keyword>
<accession>A0A8J4SY50</accession>
<evidence type="ECO:0000313" key="15">
    <source>
        <dbReference type="Proteomes" id="UP000702964"/>
    </source>
</evidence>
<feature type="domain" description="HAMP" evidence="13">
    <location>
        <begin position="165"/>
        <end position="218"/>
    </location>
</feature>
<sequence length="1177" mass="132480">MLKFPQPGQWQLDQGSFTYFFTDNYEWSAKPVTTGVRTVMEINFDPMNIVAMLDDFKEAQGGDPFLFVPGNEPLLNRSADPELIQAIMEDMPINALGSEGNHQLEVGGKQYLVSYVLSKQLNGIYVNPVVLDDLLTPMDKSRNMFITSILLLLVLSIGAALLLYRKVQVPIQRLMRGLQQIRKGQLSTRIPVDHSRDEFAYLTQSFNHMAEQIQELIEKVYEERIRSREATLKHLQSQINPHFLYNCLFYIKNMTQLGNREAVIAMSLSLGDYYRYITRDENDMTTVEEEIRLLDNYLSIQQMRTNRLSYEIAVPQELMQQHIPRLLIQPIVENAVIHGIEPMEGSGHIVVTVKEALQQMTAHQIHIIITDIRMPGLSGLDLALRHGTVSYLLKPVRDEELIEAVQQASVQIRLEGEKQLMHQRAMYSVREHLPEKRAGLMKDVLLGHKFVESELVEKLEQLEIGFRPQDKMQLLLIRYDDPQPTHKAFRLMKYAISNVVEEIFGSSYHLCHTDDAYDDLVFMASPKQAQSEPEILMGRLGERLLHSVKQYLNATISLSVSRIGRFPEQVPQLYHQAVSALRKQAEAGKGLHLNAAAGSHGATLKSLAALYEPPGLTALLEAGRMEDANRKIDSIFAELSDSVFPEHVSGAKEEPSKEAAAPLALQDGKYEPAVQMSYLRAWNDDTKFKNGETAQNNVHTKWAKERLGIDLTTPWAVSVTNDAFYTKLRLSLSANEELPDIVSIRGDYNLVRELIESGKFADAGELFDKYASDTWKGAAESAPEEWYPYMYEGKRYGIPIFDYAYNGDPVMFIREDWLKKLGLEEPKTIDELVTVMDAFTNKDPDGNGKKDTYGLTVGMKIALNTWMSESGWIFGMYNTMPGQWNLNSEGTLEYGSIQPGVKEGLATMKDWLSKGYLPKEAGVYDEIKAAELFTAGKAGIIVGPHWMPNWPIDDVKKNVDGATYKAIALPTGPTGESHHHGSGASNGVVLINKDMANPEIFFTYQNYLFDNFANPEVGGEFEHGFAQGYDFDIVDGKVLGEADLKDGVSPLKYTLTYDGARIPNLMMDTLAELATGKEPETPFEKNTKIANKPEVFAAAQVVVAHKDDAIKNKFTGAPTDTMKMKKDALDKLEKDTFSKIIYGQVGIDEFDAFVTKWKSMGGDEITTEVNEWFKTVN</sequence>
<protein>
    <recommendedName>
        <fullName evidence="13">HAMP domain-containing protein</fullName>
    </recommendedName>
</protein>
<dbReference type="SUPFAM" id="SSF53850">
    <property type="entry name" value="Periplasmic binding protein-like II"/>
    <property type="match status" value="1"/>
</dbReference>
<keyword evidence="8" id="KW-0067">ATP-binding</keyword>
<dbReference type="PANTHER" id="PTHR34220:SF11">
    <property type="entry name" value="SENSOR PROTEIN KINASE HPTS"/>
    <property type="match status" value="1"/>
</dbReference>
<keyword evidence="3" id="KW-0597">Phosphoprotein</keyword>
<dbReference type="Gene3D" id="3.40.190.10">
    <property type="entry name" value="Periplasmic binding protein-like II"/>
    <property type="match status" value="2"/>
</dbReference>
<evidence type="ECO:0000256" key="1">
    <source>
        <dbReference type="ARBA" id="ARBA00004651"/>
    </source>
</evidence>
<dbReference type="Pfam" id="PF00672">
    <property type="entry name" value="HAMP"/>
    <property type="match status" value="1"/>
</dbReference>
<dbReference type="GO" id="GO:0000155">
    <property type="term" value="F:phosphorelay sensor kinase activity"/>
    <property type="evidence" value="ECO:0007669"/>
    <property type="project" value="InterPro"/>
</dbReference>
<dbReference type="PANTHER" id="PTHR34220">
    <property type="entry name" value="SENSOR HISTIDINE KINASE YPDA"/>
    <property type="match status" value="1"/>
</dbReference>
<feature type="transmembrane region" description="Helical" evidence="12">
    <location>
        <begin position="144"/>
        <end position="164"/>
    </location>
</feature>
<keyword evidence="9 12" id="KW-1133">Transmembrane helix</keyword>
<evidence type="ECO:0000256" key="7">
    <source>
        <dbReference type="ARBA" id="ARBA00022777"/>
    </source>
</evidence>
<evidence type="ECO:0000256" key="3">
    <source>
        <dbReference type="ARBA" id="ARBA00022553"/>
    </source>
</evidence>
<dbReference type="CDD" id="cd06225">
    <property type="entry name" value="HAMP"/>
    <property type="match status" value="1"/>
</dbReference>
<dbReference type="Pfam" id="PF06580">
    <property type="entry name" value="His_kinase"/>
    <property type="match status" value="1"/>
</dbReference>
<reference evidence="14" key="2">
    <citation type="submission" date="2020-02" db="EMBL/GenBank/DDBJ databases">
        <authorList>
            <person name="Studholme D.J."/>
        </authorList>
    </citation>
    <scope>NUCLEOTIDE SEQUENCE</scope>
    <source>
        <strain evidence="14">00238/432</strain>
    </source>
</reference>
<organism evidence="14 15">
    <name type="scientific">Phytophthora kernoviae 00238/432</name>
    <dbReference type="NCBI Taxonomy" id="1284355"/>
    <lineage>
        <taxon>Eukaryota</taxon>
        <taxon>Sar</taxon>
        <taxon>Stramenopiles</taxon>
        <taxon>Oomycota</taxon>
        <taxon>Peronosporomycetes</taxon>
        <taxon>Peronosporales</taxon>
        <taxon>Peronosporaceae</taxon>
        <taxon>Phytophthora</taxon>
    </lineage>
</organism>
<evidence type="ECO:0000256" key="5">
    <source>
        <dbReference type="ARBA" id="ARBA00022692"/>
    </source>
</evidence>
<keyword evidence="7" id="KW-0418">Kinase</keyword>
<evidence type="ECO:0000256" key="12">
    <source>
        <dbReference type="SAM" id="Phobius"/>
    </source>
</evidence>
<dbReference type="EMBL" id="AOFI03000010">
    <property type="protein sequence ID" value="KAF4324986.1"/>
    <property type="molecule type" value="Genomic_DNA"/>
</dbReference>
<evidence type="ECO:0000256" key="6">
    <source>
        <dbReference type="ARBA" id="ARBA00022741"/>
    </source>
</evidence>
<keyword evidence="10" id="KW-0902">Two-component regulatory system</keyword>
<dbReference type="SMART" id="SM00304">
    <property type="entry name" value="HAMP"/>
    <property type="match status" value="1"/>
</dbReference>
<dbReference type="AlphaFoldDB" id="A0A8J4SY50"/>
<keyword evidence="11 12" id="KW-0472">Membrane</keyword>
<proteinExistence type="predicted"/>
<comment type="subcellular location">
    <subcellularLocation>
        <location evidence="1">Cell membrane</location>
        <topology evidence="1">Multi-pass membrane protein</topology>
    </subcellularLocation>
</comment>
<dbReference type="CDD" id="cd13580">
    <property type="entry name" value="PBP2_AlgQ_like_1"/>
    <property type="match status" value="1"/>
</dbReference>
<dbReference type="InterPro" id="IPR003660">
    <property type="entry name" value="HAMP_dom"/>
</dbReference>
<gene>
    <name evidence="14" type="ORF">G195_001679</name>
</gene>
<dbReference type="GO" id="GO:0005886">
    <property type="term" value="C:plasma membrane"/>
    <property type="evidence" value="ECO:0007669"/>
    <property type="project" value="UniProtKB-SubCell"/>
</dbReference>
<evidence type="ECO:0000256" key="9">
    <source>
        <dbReference type="ARBA" id="ARBA00022989"/>
    </source>
</evidence>
<dbReference type="GO" id="GO:0005524">
    <property type="term" value="F:ATP binding"/>
    <property type="evidence" value="ECO:0007669"/>
    <property type="project" value="UniProtKB-KW"/>
</dbReference>
<dbReference type="Gene3D" id="3.40.50.2300">
    <property type="match status" value="1"/>
</dbReference>
<evidence type="ECO:0000259" key="13">
    <source>
        <dbReference type="PROSITE" id="PS50885"/>
    </source>
</evidence>
<evidence type="ECO:0000256" key="4">
    <source>
        <dbReference type="ARBA" id="ARBA00022679"/>
    </source>
</evidence>
<keyword evidence="5 12" id="KW-0812">Transmembrane</keyword>
<dbReference type="SUPFAM" id="SSF158472">
    <property type="entry name" value="HAMP domain-like"/>
    <property type="match status" value="1"/>
</dbReference>
<comment type="caution">
    <text evidence="14">The sequence shown here is derived from an EMBL/GenBank/DDBJ whole genome shotgun (WGS) entry which is preliminary data.</text>
</comment>
<evidence type="ECO:0000256" key="10">
    <source>
        <dbReference type="ARBA" id="ARBA00023012"/>
    </source>
</evidence>
<name>A0A8J4SY50_9STRA</name>
<reference evidence="14" key="1">
    <citation type="journal article" date="2015" name="Genom Data">
        <title>Draft genome sequences of Phytophthora kernoviae and Phytophthora ramorum lineage EU2 from Scotland.</title>
        <authorList>
            <person name="Sambles C."/>
            <person name="Schlenzig A."/>
            <person name="O'Neill P."/>
            <person name="Grant M."/>
            <person name="Studholme D.J."/>
        </authorList>
    </citation>
    <scope>NUCLEOTIDE SEQUENCE</scope>
    <source>
        <strain evidence="14">00238/432</strain>
    </source>
</reference>
<dbReference type="Gene3D" id="6.10.340.10">
    <property type="match status" value="1"/>
</dbReference>
<keyword evidence="4" id="KW-0808">Transferase</keyword>
<keyword evidence="6" id="KW-0547">Nucleotide-binding</keyword>
<evidence type="ECO:0000256" key="11">
    <source>
        <dbReference type="ARBA" id="ARBA00023136"/>
    </source>
</evidence>
<dbReference type="SUPFAM" id="SSF52172">
    <property type="entry name" value="CheY-like"/>
    <property type="match status" value="1"/>
</dbReference>
<dbReference type="InterPro" id="IPR011006">
    <property type="entry name" value="CheY-like_superfamily"/>
</dbReference>
<evidence type="ECO:0000256" key="8">
    <source>
        <dbReference type="ARBA" id="ARBA00022840"/>
    </source>
</evidence>
<evidence type="ECO:0000256" key="2">
    <source>
        <dbReference type="ARBA" id="ARBA00022475"/>
    </source>
</evidence>